<evidence type="ECO:0000256" key="17">
    <source>
        <dbReference type="PIRNR" id="PIRNR000732"/>
    </source>
</evidence>
<dbReference type="EC" id="2.7.3.9" evidence="6 17"/>
<dbReference type="Gene3D" id="3.20.20.60">
    <property type="entry name" value="Phosphoenolpyruvate-binding domains"/>
    <property type="match status" value="1"/>
</dbReference>
<dbReference type="Gene3D" id="1.10.274.10">
    <property type="entry name" value="PtsI, HPr-binding domain"/>
    <property type="match status" value="1"/>
</dbReference>
<keyword evidence="10 17" id="KW-0762">Sugar transport</keyword>
<dbReference type="InterPro" id="IPR006318">
    <property type="entry name" value="PTS_EI-like"/>
</dbReference>
<evidence type="ECO:0000313" key="26">
    <source>
        <dbReference type="Proteomes" id="UP000585905"/>
    </source>
</evidence>
<feature type="region of interest" description="Disordered" evidence="21">
    <location>
        <begin position="1"/>
        <end position="46"/>
    </location>
</feature>
<evidence type="ECO:0000259" key="24">
    <source>
        <dbReference type="Pfam" id="PF05524"/>
    </source>
</evidence>
<dbReference type="SUPFAM" id="SSF51621">
    <property type="entry name" value="Phosphoenolpyruvate/pyruvate domain"/>
    <property type="match status" value="1"/>
</dbReference>
<feature type="domain" description="PEP-utilising enzyme C-terminal" evidence="23">
    <location>
        <begin position="257"/>
        <end position="525"/>
    </location>
</feature>
<feature type="binding site" evidence="19">
    <location>
        <begin position="441"/>
        <end position="442"/>
    </location>
    <ligand>
        <name>phosphoenolpyruvate</name>
        <dbReference type="ChEBI" id="CHEBI:58702"/>
    </ligand>
</feature>
<keyword evidence="8 17" id="KW-0813">Transport</keyword>
<name>A0A839E9Z0_9MICO</name>
<dbReference type="GO" id="GO:0016301">
    <property type="term" value="F:kinase activity"/>
    <property type="evidence" value="ECO:0007669"/>
    <property type="project" value="UniProtKB-KW"/>
</dbReference>
<dbReference type="PANTHER" id="PTHR46244:SF3">
    <property type="entry name" value="PHOSPHOENOLPYRUVATE-PROTEIN PHOSPHOTRANSFERASE"/>
    <property type="match status" value="1"/>
</dbReference>
<dbReference type="InterPro" id="IPR036618">
    <property type="entry name" value="PtsI_HPr-bd_sf"/>
</dbReference>
<dbReference type="SUPFAM" id="SSF47831">
    <property type="entry name" value="Enzyme I of the PEP:sugar phosphotransferase system HPr-binding (sub)domain"/>
    <property type="match status" value="1"/>
</dbReference>
<dbReference type="Pfam" id="PF00391">
    <property type="entry name" value="PEP-utilizers"/>
    <property type="match status" value="1"/>
</dbReference>
<dbReference type="PROSITE" id="PS00742">
    <property type="entry name" value="PEP_ENZYMES_2"/>
    <property type="match status" value="1"/>
</dbReference>
<keyword evidence="11 17" id="KW-0808">Transferase</keyword>
<comment type="catalytic activity">
    <reaction evidence="1 17">
        <text>L-histidyl-[protein] + phosphoenolpyruvate = N(pros)-phospho-L-histidyl-[protein] + pyruvate</text>
        <dbReference type="Rhea" id="RHEA:23880"/>
        <dbReference type="Rhea" id="RHEA-COMP:9745"/>
        <dbReference type="Rhea" id="RHEA-COMP:9746"/>
        <dbReference type="ChEBI" id="CHEBI:15361"/>
        <dbReference type="ChEBI" id="CHEBI:29979"/>
        <dbReference type="ChEBI" id="CHEBI:58702"/>
        <dbReference type="ChEBI" id="CHEBI:64837"/>
        <dbReference type="EC" id="2.7.3.9"/>
    </reaction>
</comment>
<evidence type="ECO:0000313" key="25">
    <source>
        <dbReference type="EMBL" id="MBA8847983.1"/>
    </source>
</evidence>
<evidence type="ECO:0000256" key="1">
    <source>
        <dbReference type="ARBA" id="ARBA00000683"/>
    </source>
</evidence>
<sequence length="564" mass="58196">MSGTSTRPALMRGIGIGRGTAVGPVLRMPDPVPDPSDRPSTLAPAEEQARATEALAATAAQLRERGEAAGGTAAEVLDALAMMAEDPALAADVQHRTEDGATAEHAIHAAMTTFRELLAGMGGYLGERAGDLDDVARRAIARLQGLPAPGIPESATPFVLVARDLAPADTATLDLERVLALVTTDGGPTSHTAILAREKGITAIVGATDAADLIDGDLVLVDAENGTVERDPAQERIDLARQRTATLQAIRAASSGPGRLADGRAVPLLANIGSPESAREAVARGAEGVGLFRTEVLFLGAEKAPSVDEQAATYRDVFAQFPGQKVVVRVLDAGADKPLAFLTDQGEENPALGRRGLRALAAHEEVLRDQLTALATAAAASQAHVQVMAPMVSTAGEARYFRDLAHELGIAVAGVMVEVPSCAIMADHVAANADFMSIGTNDLTQYVFAADRLLGTVSAFQDPWHPAVLRLIEQVGRAGAEHDVPVGICGEAAADPRLALVLVGLGATSLSMSSTSIADVRAELALRTVEEAKELAALALAADSAGTARAAVADRIASWPPPVL</sequence>
<dbReference type="Proteomes" id="UP000585905">
    <property type="component" value="Unassembled WGS sequence"/>
</dbReference>
<comment type="similarity">
    <text evidence="5 17">Belongs to the PEP-utilizing enzyme family.</text>
</comment>
<evidence type="ECO:0000259" key="22">
    <source>
        <dbReference type="Pfam" id="PF00391"/>
    </source>
</evidence>
<keyword evidence="15 17" id="KW-0460">Magnesium</keyword>
<feature type="active site" description="Proton donor" evidence="18">
    <location>
        <position position="489"/>
    </location>
</feature>
<evidence type="ECO:0000256" key="11">
    <source>
        <dbReference type="ARBA" id="ARBA00022679"/>
    </source>
</evidence>
<dbReference type="GO" id="GO:0005737">
    <property type="term" value="C:cytoplasm"/>
    <property type="evidence" value="ECO:0007669"/>
    <property type="project" value="UniProtKB-SubCell"/>
</dbReference>
<dbReference type="Pfam" id="PF02896">
    <property type="entry name" value="PEP-utilizers_C"/>
    <property type="match status" value="1"/>
</dbReference>
<evidence type="ECO:0000256" key="14">
    <source>
        <dbReference type="ARBA" id="ARBA00022777"/>
    </source>
</evidence>
<evidence type="ECO:0000256" key="5">
    <source>
        <dbReference type="ARBA" id="ARBA00007837"/>
    </source>
</evidence>
<comment type="cofactor">
    <cofactor evidence="2 17 20">
        <name>Mg(2+)</name>
        <dbReference type="ChEBI" id="CHEBI:18420"/>
    </cofactor>
</comment>
<dbReference type="InterPro" id="IPR036637">
    <property type="entry name" value="Phosphohistidine_dom_sf"/>
</dbReference>
<feature type="binding site" evidence="20">
    <location>
        <position position="442"/>
    </location>
    <ligand>
        <name>Mg(2+)</name>
        <dbReference type="ChEBI" id="CHEBI:18420"/>
    </ligand>
</feature>
<dbReference type="InterPro" id="IPR008279">
    <property type="entry name" value="PEP-util_enz_mobile_dom"/>
</dbReference>
<feature type="active site" description="Tele-phosphohistidine intermediate" evidence="18">
    <location>
        <position position="191"/>
    </location>
</feature>
<dbReference type="GO" id="GO:0009401">
    <property type="term" value="P:phosphoenolpyruvate-dependent sugar phosphotransferase system"/>
    <property type="evidence" value="ECO:0007669"/>
    <property type="project" value="UniProtKB-KW"/>
</dbReference>
<keyword evidence="12 17" id="KW-0598">Phosphotransferase system</keyword>
<dbReference type="SUPFAM" id="SSF52009">
    <property type="entry name" value="Phosphohistidine domain"/>
    <property type="match status" value="1"/>
</dbReference>
<gene>
    <name evidence="25" type="ORF">FHX53_001575</name>
</gene>
<evidence type="ECO:0000256" key="8">
    <source>
        <dbReference type="ARBA" id="ARBA00022448"/>
    </source>
</evidence>
<evidence type="ECO:0000256" key="21">
    <source>
        <dbReference type="SAM" id="MobiDB-lite"/>
    </source>
</evidence>
<dbReference type="InterPro" id="IPR050499">
    <property type="entry name" value="PEP-utilizing_PTS_enzyme"/>
</dbReference>
<protein>
    <recommendedName>
        <fullName evidence="7 17">Phosphoenolpyruvate-protein phosphotransferase</fullName>
        <ecNumber evidence="6 17">2.7.3.9</ecNumber>
    </recommendedName>
    <alternativeName>
        <fullName evidence="16 17">Phosphotransferase system, enzyme I</fullName>
    </alternativeName>
</protein>
<proteinExistence type="inferred from homology"/>
<evidence type="ECO:0000256" key="12">
    <source>
        <dbReference type="ARBA" id="ARBA00022683"/>
    </source>
</evidence>
<dbReference type="NCBIfam" id="TIGR01417">
    <property type="entry name" value="PTS_I_fam"/>
    <property type="match status" value="1"/>
</dbReference>
<dbReference type="InterPro" id="IPR008731">
    <property type="entry name" value="PTS_EIN"/>
</dbReference>
<evidence type="ECO:0000256" key="10">
    <source>
        <dbReference type="ARBA" id="ARBA00022597"/>
    </source>
</evidence>
<evidence type="ECO:0000256" key="9">
    <source>
        <dbReference type="ARBA" id="ARBA00022490"/>
    </source>
</evidence>
<keyword evidence="14 17" id="KW-0418">Kinase</keyword>
<evidence type="ECO:0000256" key="19">
    <source>
        <dbReference type="PIRSR" id="PIRSR000732-2"/>
    </source>
</evidence>
<comment type="caution">
    <text evidence="25">The sequence shown here is derived from an EMBL/GenBank/DDBJ whole genome shotgun (WGS) entry which is preliminary data.</text>
</comment>
<dbReference type="PRINTS" id="PR01736">
    <property type="entry name" value="PHPHTRNFRASE"/>
</dbReference>
<dbReference type="GO" id="GO:0046872">
    <property type="term" value="F:metal ion binding"/>
    <property type="evidence" value="ECO:0007669"/>
    <property type="project" value="UniProtKB-KW"/>
</dbReference>
<keyword evidence="13 17" id="KW-0479">Metal-binding</keyword>
<dbReference type="AlphaFoldDB" id="A0A839E9Z0"/>
<dbReference type="InterPro" id="IPR018274">
    <property type="entry name" value="PEP_util_AS"/>
</dbReference>
<evidence type="ECO:0000256" key="6">
    <source>
        <dbReference type="ARBA" id="ARBA00012232"/>
    </source>
</evidence>
<dbReference type="GO" id="GO:0008965">
    <property type="term" value="F:phosphoenolpyruvate-protein phosphotransferase activity"/>
    <property type="evidence" value="ECO:0007669"/>
    <property type="project" value="UniProtKB-EC"/>
</dbReference>
<keyword evidence="26" id="KW-1185">Reference proteome</keyword>
<dbReference type="InterPro" id="IPR023151">
    <property type="entry name" value="PEP_util_CS"/>
</dbReference>
<evidence type="ECO:0000259" key="23">
    <source>
        <dbReference type="Pfam" id="PF02896"/>
    </source>
</evidence>
<keyword evidence="9 17" id="KW-0963">Cytoplasm</keyword>
<evidence type="ECO:0000256" key="16">
    <source>
        <dbReference type="ARBA" id="ARBA00033235"/>
    </source>
</evidence>
<feature type="binding site" evidence="19">
    <location>
        <position position="329"/>
    </location>
    <ligand>
        <name>phosphoenolpyruvate</name>
        <dbReference type="ChEBI" id="CHEBI:58702"/>
    </ligand>
</feature>
<evidence type="ECO:0000256" key="3">
    <source>
        <dbReference type="ARBA" id="ARBA00002728"/>
    </source>
</evidence>
<evidence type="ECO:0000256" key="4">
    <source>
        <dbReference type="ARBA" id="ARBA00004496"/>
    </source>
</evidence>
<reference evidence="25 26" key="1">
    <citation type="submission" date="2020-07" db="EMBL/GenBank/DDBJ databases">
        <title>Sequencing the genomes of 1000 actinobacteria strains.</title>
        <authorList>
            <person name="Klenk H.-P."/>
        </authorList>
    </citation>
    <scope>NUCLEOTIDE SEQUENCE [LARGE SCALE GENOMIC DNA]</scope>
    <source>
        <strain evidence="25 26">DSM 19663</strain>
    </source>
</reference>
<feature type="binding site" evidence="19">
    <location>
        <position position="452"/>
    </location>
    <ligand>
        <name>phosphoenolpyruvate</name>
        <dbReference type="ChEBI" id="CHEBI:58702"/>
    </ligand>
</feature>
<evidence type="ECO:0000256" key="15">
    <source>
        <dbReference type="ARBA" id="ARBA00022842"/>
    </source>
</evidence>
<feature type="domain" description="PEP-utilising enzyme mobile" evidence="22">
    <location>
        <begin position="158"/>
        <end position="226"/>
    </location>
</feature>
<accession>A0A839E9Z0</accession>
<dbReference type="EMBL" id="JACGWX010000003">
    <property type="protein sequence ID" value="MBA8847983.1"/>
    <property type="molecule type" value="Genomic_DNA"/>
</dbReference>
<evidence type="ECO:0000256" key="13">
    <source>
        <dbReference type="ARBA" id="ARBA00022723"/>
    </source>
</evidence>
<evidence type="ECO:0000256" key="2">
    <source>
        <dbReference type="ARBA" id="ARBA00001946"/>
    </source>
</evidence>
<organism evidence="25 26">
    <name type="scientific">Microcella alkalica</name>
    <dbReference type="NCBI Taxonomy" id="355930"/>
    <lineage>
        <taxon>Bacteria</taxon>
        <taxon>Bacillati</taxon>
        <taxon>Actinomycetota</taxon>
        <taxon>Actinomycetes</taxon>
        <taxon>Micrococcales</taxon>
        <taxon>Microbacteriaceae</taxon>
        <taxon>Microcella</taxon>
    </lineage>
</organism>
<feature type="binding site" evidence="19">
    <location>
        <position position="293"/>
    </location>
    <ligand>
        <name>phosphoenolpyruvate</name>
        <dbReference type="ChEBI" id="CHEBI:58702"/>
    </ligand>
</feature>
<dbReference type="InterPro" id="IPR015813">
    <property type="entry name" value="Pyrv/PenolPyrv_kinase-like_dom"/>
</dbReference>
<dbReference type="InterPro" id="IPR000121">
    <property type="entry name" value="PEP_util_C"/>
</dbReference>
<dbReference type="Gene3D" id="3.50.30.10">
    <property type="entry name" value="Phosphohistidine domain"/>
    <property type="match status" value="1"/>
</dbReference>
<dbReference type="PANTHER" id="PTHR46244">
    <property type="entry name" value="PHOSPHOENOLPYRUVATE-PROTEIN PHOSPHOTRANSFERASE"/>
    <property type="match status" value="1"/>
</dbReference>
<feature type="domain" description="Phosphotransferase system enzyme I N-terminal" evidence="24">
    <location>
        <begin position="12"/>
        <end position="128"/>
    </location>
</feature>
<dbReference type="PROSITE" id="PS00370">
    <property type="entry name" value="PEP_ENZYMES_PHOS_SITE"/>
    <property type="match status" value="1"/>
</dbReference>
<dbReference type="PIRSF" id="PIRSF000732">
    <property type="entry name" value="PTS_enzyme_I"/>
    <property type="match status" value="1"/>
</dbReference>
<evidence type="ECO:0000256" key="18">
    <source>
        <dbReference type="PIRSR" id="PIRSR000732-1"/>
    </source>
</evidence>
<comment type="function">
    <text evidence="3 17">General (non sugar-specific) component of the phosphoenolpyruvate-dependent sugar phosphotransferase system (sugar PTS). This major carbohydrate active-transport system catalyzes the phosphorylation of incoming sugar substrates concomitantly with their translocation across the cell membrane. Enzyme I transfers the phosphoryl group from phosphoenolpyruvate (PEP) to the phosphoryl carrier protein (HPr).</text>
</comment>
<feature type="binding site" evidence="20">
    <location>
        <position position="418"/>
    </location>
    <ligand>
        <name>Mg(2+)</name>
        <dbReference type="ChEBI" id="CHEBI:18420"/>
    </ligand>
</feature>
<evidence type="ECO:0000256" key="20">
    <source>
        <dbReference type="PIRSR" id="PIRSR000732-3"/>
    </source>
</evidence>
<comment type="subcellular location">
    <subcellularLocation>
        <location evidence="4 17">Cytoplasm</location>
    </subcellularLocation>
</comment>
<evidence type="ECO:0000256" key="7">
    <source>
        <dbReference type="ARBA" id="ARBA00016544"/>
    </source>
</evidence>
<dbReference type="Pfam" id="PF05524">
    <property type="entry name" value="PEP-utilisers_N"/>
    <property type="match status" value="1"/>
</dbReference>
<dbReference type="InterPro" id="IPR024692">
    <property type="entry name" value="PTS_EI"/>
</dbReference>
<dbReference type="InterPro" id="IPR040442">
    <property type="entry name" value="Pyrv_kinase-like_dom_sf"/>
</dbReference>